<dbReference type="EMBL" id="JYDO01000016">
    <property type="protein sequence ID" value="KRZ77933.1"/>
    <property type="molecule type" value="Genomic_DNA"/>
</dbReference>
<accession>A0A0V1N1N6</accession>
<keyword evidence="2" id="KW-1185">Reference proteome</keyword>
<evidence type="ECO:0000313" key="1">
    <source>
        <dbReference type="EMBL" id="KRZ77933.1"/>
    </source>
</evidence>
<organism evidence="1 2">
    <name type="scientific">Trichinella papuae</name>
    <dbReference type="NCBI Taxonomy" id="268474"/>
    <lineage>
        <taxon>Eukaryota</taxon>
        <taxon>Metazoa</taxon>
        <taxon>Ecdysozoa</taxon>
        <taxon>Nematoda</taxon>
        <taxon>Enoplea</taxon>
        <taxon>Dorylaimia</taxon>
        <taxon>Trichinellida</taxon>
        <taxon>Trichinellidae</taxon>
        <taxon>Trichinella</taxon>
    </lineage>
</organism>
<comment type="caution">
    <text evidence="1">The sequence shown here is derived from an EMBL/GenBank/DDBJ whole genome shotgun (WGS) entry which is preliminary data.</text>
</comment>
<dbReference type="AlphaFoldDB" id="A0A0V1N1N6"/>
<name>A0A0V1N1N6_9BILA</name>
<evidence type="ECO:0000313" key="2">
    <source>
        <dbReference type="Proteomes" id="UP000054843"/>
    </source>
</evidence>
<protein>
    <submittedName>
        <fullName evidence="1">Uncharacterized protein</fullName>
    </submittedName>
</protein>
<dbReference type="Proteomes" id="UP000054843">
    <property type="component" value="Unassembled WGS sequence"/>
</dbReference>
<sequence length="107" mass="12243">MDMKARFQEKLQQMLDGKRKNKVVLSTSQCNGIIQDLRSNAEGAEAYSGCNMMKRFEVLQMGGKFRLIRKRKIETSNARTSHGGERKTFLEMKKWANITCDFAAGFT</sequence>
<proteinExistence type="predicted"/>
<gene>
    <name evidence="1" type="ORF">T10_7055</name>
</gene>
<reference evidence="1 2" key="1">
    <citation type="submission" date="2015-01" db="EMBL/GenBank/DDBJ databases">
        <title>Evolution of Trichinella species and genotypes.</title>
        <authorList>
            <person name="Korhonen P.K."/>
            <person name="Edoardo P."/>
            <person name="Giuseppe L.R."/>
            <person name="Gasser R.B."/>
        </authorList>
    </citation>
    <scope>NUCLEOTIDE SEQUENCE [LARGE SCALE GENOMIC DNA]</scope>
    <source>
        <strain evidence="1">ISS1980</strain>
    </source>
</reference>